<sequence>MALPPSITSPAPVNMLDDEAVDADADAGDLPMTMAASVVLTTLPKDAHAALEKAGDLDVEKVTVRFKALPSAPVLRQNAFKVKSSHRFDFVVRSLRKKLGVKDSESVFCYVKQVFAPGLDEGVGNLWRCFRTDGELIVWYSVTPAFG</sequence>
<keyword evidence="5 10" id="KW-1017">Isopeptide bond</keyword>
<dbReference type="InterPro" id="IPR029071">
    <property type="entry name" value="Ubiquitin-like_domsf"/>
</dbReference>
<evidence type="ECO:0000256" key="1">
    <source>
        <dbReference type="ARBA" id="ARBA00004623"/>
    </source>
</evidence>
<dbReference type="CDD" id="cd01612">
    <property type="entry name" value="Ubl_ATG12"/>
    <property type="match status" value="1"/>
</dbReference>
<evidence type="ECO:0000313" key="12">
    <source>
        <dbReference type="Proteomes" id="UP000799437"/>
    </source>
</evidence>
<dbReference type="GO" id="GO:0034727">
    <property type="term" value="P:piecemeal microautophagy of the nucleus"/>
    <property type="evidence" value="ECO:0007669"/>
    <property type="project" value="TreeGrafter"/>
</dbReference>
<dbReference type="GO" id="GO:0097352">
    <property type="term" value="P:autophagosome maturation"/>
    <property type="evidence" value="ECO:0007669"/>
    <property type="project" value="TreeGrafter"/>
</dbReference>
<evidence type="ECO:0000256" key="3">
    <source>
        <dbReference type="ARBA" id="ARBA00015875"/>
    </source>
</evidence>
<dbReference type="FunFam" id="3.10.20.90:FF:000148">
    <property type="entry name" value="Ubiquitin-like protein ATG12"/>
    <property type="match status" value="1"/>
</dbReference>
<comment type="function">
    <text evidence="10">Ubiquitin-like protein involved in cytoplasm to vacuole transport (Cvt), autophagy vesicles formation, mitophagy, and nucleophagy.</text>
</comment>
<dbReference type="GeneID" id="54481483"/>
<comment type="subcellular location">
    <subcellularLocation>
        <location evidence="1 10">Preautophagosomal structure membrane</location>
        <topology evidence="1 10">Peripheral membrane protein</topology>
    </subcellularLocation>
</comment>
<dbReference type="EMBL" id="ML996568">
    <property type="protein sequence ID" value="KAF2760316.1"/>
    <property type="molecule type" value="Genomic_DNA"/>
</dbReference>
<comment type="subunit">
    <text evidence="10">Forms a conjugate with ATG5.</text>
</comment>
<dbReference type="Proteomes" id="UP000799437">
    <property type="component" value="Unassembled WGS sequence"/>
</dbReference>
<dbReference type="GO" id="GO:0015031">
    <property type="term" value="P:protein transport"/>
    <property type="evidence" value="ECO:0007669"/>
    <property type="project" value="UniProtKB-KW"/>
</dbReference>
<dbReference type="GO" id="GO:0034045">
    <property type="term" value="C:phagophore assembly site membrane"/>
    <property type="evidence" value="ECO:0007669"/>
    <property type="project" value="UniProtKB-SubCell"/>
</dbReference>
<evidence type="ECO:0000313" key="11">
    <source>
        <dbReference type="EMBL" id="KAF2760316.1"/>
    </source>
</evidence>
<keyword evidence="7 10" id="KW-0653">Protein transport</keyword>
<dbReference type="AlphaFoldDB" id="A0A6A6WEK7"/>
<evidence type="ECO:0000256" key="6">
    <source>
        <dbReference type="ARBA" id="ARBA00022786"/>
    </source>
</evidence>
<dbReference type="GO" id="GO:0019776">
    <property type="term" value="F:Atg8-family ligase activity"/>
    <property type="evidence" value="ECO:0007669"/>
    <property type="project" value="TreeGrafter"/>
</dbReference>
<dbReference type="GO" id="GO:0000421">
    <property type="term" value="C:autophagosome membrane"/>
    <property type="evidence" value="ECO:0007669"/>
    <property type="project" value="TreeGrafter"/>
</dbReference>
<gene>
    <name evidence="11" type="ORF">EJ05DRAFT_279504</name>
</gene>
<dbReference type="GO" id="GO:0000422">
    <property type="term" value="P:autophagy of mitochondrion"/>
    <property type="evidence" value="ECO:0007669"/>
    <property type="project" value="TreeGrafter"/>
</dbReference>
<dbReference type="InterPro" id="IPR007242">
    <property type="entry name" value="Atg12"/>
</dbReference>
<proteinExistence type="inferred from homology"/>
<evidence type="ECO:0000256" key="4">
    <source>
        <dbReference type="ARBA" id="ARBA00022448"/>
    </source>
</evidence>
<evidence type="ECO:0000256" key="10">
    <source>
        <dbReference type="RuleBase" id="RU361201"/>
    </source>
</evidence>
<keyword evidence="9 10" id="KW-0472">Membrane</keyword>
<dbReference type="Gene3D" id="3.10.20.90">
    <property type="entry name" value="Phosphatidylinositol 3-kinase Catalytic Subunit, Chain A, domain 1"/>
    <property type="match status" value="1"/>
</dbReference>
<dbReference type="Pfam" id="PF04110">
    <property type="entry name" value="APG12"/>
    <property type="match status" value="1"/>
</dbReference>
<protein>
    <recommendedName>
        <fullName evidence="3 10">Ubiquitin-like protein ATG12</fullName>
    </recommendedName>
</protein>
<dbReference type="PANTHER" id="PTHR13385:SF0">
    <property type="entry name" value="UBIQUITIN-LIKE PROTEIN ATG12"/>
    <property type="match status" value="1"/>
</dbReference>
<dbReference type="SUPFAM" id="SSF54236">
    <property type="entry name" value="Ubiquitin-like"/>
    <property type="match status" value="1"/>
</dbReference>
<evidence type="ECO:0000256" key="9">
    <source>
        <dbReference type="ARBA" id="ARBA00023136"/>
    </source>
</evidence>
<name>A0A6A6WEK7_9PEZI</name>
<comment type="similarity">
    <text evidence="2 10">Belongs to the ATG12 family.</text>
</comment>
<dbReference type="GO" id="GO:0034274">
    <property type="term" value="C:Atg12-Atg5-Atg16 complex"/>
    <property type="evidence" value="ECO:0007669"/>
    <property type="project" value="TreeGrafter"/>
</dbReference>
<reference evidence="11" key="1">
    <citation type="journal article" date="2020" name="Stud. Mycol.">
        <title>101 Dothideomycetes genomes: a test case for predicting lifestyles and emergence of pathogens.</title>
        <authorList>
            <person name="Haridas S."/>
            <person name="Albert R."/>
            <person name="Binder M."/>
            <person name="Bloem J."/>
            <person name="Labutti K."/>
            <person name="Salamov A."/>
            <person name="Andreopoulos B."/>
            <person name="Baker S."/>
            <person name="Barry K."/>
            <person name="Bills G."/>
            <person name="Bluhm B."/>
            <person name="Cannon C."/>
            <person name="Castanera R."/>
            <person name="Culley D."/>
            <person name="Daum C."/>
            <person name="Ezra D."/>
            <person name="Gonzalez J."/>
            <person name="Henrissat B."/>
            <person name="Kuo A."/>
            <person name="Liang C."/>
            <person name="Lipzen A."/>
            <person name="Lutzoni F."/>
            <person name="Magnuson J."/>
            <person name="Mondo S."/>
            <person name="Nolan M."/>
            <person name="Ohm R."/>
            <person name="Pangilinan J."/>
            <person name="Park H.-J."/>
            <person name="Ramirez L."/>
            <person name="Alfaro M."/>
            <person name="Sun H."/>
            <person name="Tritt A."/>
            <person name="Yoshinaga Y."/>
            <person name="Zwiers L.-H."/>
            <person name="Turgeon B."/>
            <person name="Goodwin S."/>
            <person name="Spatafora J."/>
            <person name="Crous P."/>
            <person name="Grigoriev I."/>
        </authorList>
    </citation>
    <scope>NUCLEOTIDE SEQUENCE</scope>
    <source>
        <strain evidence="11">CBS 121739</strain>
    </source>
</reference>
<accession>A0A6A6WEK7</accession>
<keyword evidence="4 10" id="KW-0813">Transport</keyword>
<keyword evidence="12" id="KW-1185">Reference proteome</keyword>
<evidence type="ECO:0000256" key="2">
    <source>
        <dbReference type="ARBA" id="ARBA00007778"/>
    </source>
</evidence>
<evidence type="ECO:0000256" key="7">
    <source>
        <dbReference type="ARBA" id="ARBA00022927"/>
    </source>
</evidence>
<dbReference type="OrthoDB" id="10003551at2759"/>
<keyword evidence="8 10" id="KW-0072">Autophagy</keyword>
<organism evidence="11 12">
    <name type="scientific">Pseudovirgaria hyperparasitica</name>
    <dbReference type="NCBI Taxonomy" id="470096"/>
    <lineage>
        <taxon>Eukaryota</taxon>
        <taxon>Fungi</taxon>
        <taxon>Dikarya</taxon>
        <taxon>Ascomycota</taxon>
        <taxon>Pezizomycotina</taxon>
        <taxon>Dothideomycetes</taxon>
        <taxon>Dothideomycetes incertae sedis</taxon>
        <taxon>Acrospermales</taxon>
        <taxon>Acrospermaceae</taxon>
        <taxon>Pseudovirgaria</taxon>
    </lineage>
</organism>
<dbReference type="GO" id="GO:0061723">
    <property type="term" value="P:glycophagy"/>
    <property type="evidence" value="ECO:0007669"/>
    <property type="project" value="TreeGrafter"/>
</dbReference>
<dbReference type="PANTHER" id="PTHR13385">
    <property type="entry name" value="AUTOPHAGY PROTEIN 12"/>
    <property type="match status" value="1"/>
</dbReference>
<evidence type="ECO:0000256" key="8">
    <source>
        <dbReference type="ARBA" id="ARBA00023006"/>
    </source>
</evidence>
<evidence type="ECO:0000256" key="5">
    <source>
        <dbReference type="ARBA" id="ARBA00022499"/>
    </source>
</evidence>
<dbReference type="RefSeq" id="XP_033602767.1">
    <property type="nucleotide sequence ID" value="XM_033740429.1"/>
</dbReference>
<dbReference type="GO" id="GO:0000045">
    <property type="term" value="P:autophagosome assembly"/>
    <property type="evidence" value="ECO:0007669"/>
    <property type="project" value="InterPro"/>
</dbReference>
<keyword evidence="6 10" id="KW-0833">Ubl conjugation pathway</keyword>